<proteinExistence type="predicted"/>
<evidence type="ECO:0000313" key="1">
    <source>
        <dbReference type="Ensembl" id="ENSMUSP00000119736.2"/>
    </source>
</evidence>
<dbReference type="Bgee" id="ENSMUSG00000028197">
    <property type="expression patterns" value="Expressed in hindlimb long bone and 129 other cell types or tissues"/>
</dbReference>
<reference evidence="1" key="4">
    <citation type="submission" date="2025-09" db="UniProtKB">
        <authorList>
            <consortium name="Ensembl"/>
        </authorList>
    </citation>
    <scope>IDENTIFICATION</scope>
    <source>
        <strain evidence="1">C57BL/6J</strain>
    </source>
</reference>
<keyword evidence="3" id="KW-1185">Reference proteome</keyword>
<evidence type="ECO:0000313" key="2">
    <source>
        <dbReference type="MGI" id="MGI:1918605"/>
    </source>
</evidence>
<dbReference type="Ensembl" id="ENSMUST00000139001.2">
    <property type="protein sequence ID" value="ENSMUSP00000119736.2"/>
    <property type="gene ID" value="ENSMUSG00000028197.5"/>
</dbReference>
<organism evidence="1 3">
    <name type="scientific">Mus musculus</name>
    <name type="common">Mouse</name>
    <dbReference type="NCBI Taxonomy" id="10090"/>
    <lineage>
        <taxon>Eukaryota</taxon>
        <taxon>Metazoa</taxon>
        <taxon>Chordata</taxon>
        <taxon>Craniata</taxon>
        <taxon>Vertebrata</taxon>
        <taxon>Euteleostomi</taxon>
        <taxon>Mammalia</taxon>
        <taxon>Eutheria</taxon>
        <taxon>Euarchontoglires</taxon>
        <taxon>Glires</taxon>
        <taxon>Rodentia</taxon>
        <taxon>Myomorpha</taxon>
        <taxon>Muroidea</taxon>
        <taxon>Muridae</taxon>
        <taxon>Murinae</taxon>
        <taxon>Mus</taxon>
        <taxon>Mus</taxon>
    </lineage>
</organism>
<dbReference type="ExpressionAtlas" id="D3Z1L7">
    <property type="expression patterns" value="baseline and differential"/>
</dbReference>
<dbReference type="HOGENOM" id="CLU_2910061_0_0_1"/>
<dbReference type="VEuPathDB" id="HostDB:ENSMUSG00000028197"/>
<feature type="non-terminal residue" evidence="1">
    <location>
        <position position="62"/>
    </location>
</feature>
<dbReference type="AGR" id="MGI:1918605"/>
<reference evidence="1 3" key="1">
    <citation type="journal article" date="2009" name="PLoS Biol.">
        <title>Lineage-specific biology revealed by a finished genome assembly of the mouse.</title>
        <authorList>
            <consortium name="Mouse Genome Sequencing Consortium"/>
            <person name="Church D.M."/>
            <person name="Goodstadt L."/>
            <person name="Hillier L.W."/>
            <person name="Zody M.C."/>
            <person name="Goldstein S."/>
            <person name="She X."/>
            <person name="Bult C.J."/>
            <person name="Agarwala R."/>
            <person name="Cherry J.L."/>
            <person name="DiCuccio M."/>
            <person name="Hlavina W."/>
            <person name="Kapustin Y."/>
            <person name="Meric P."/>
            <person name="Maglott D."/>
            <person name="Birtle Z."/>
            <person name="Marques A.C."/>
            <person name="Graves T."/>
            <person name="Zhou S."/>
            <person name="Teague B."/>
            <person name="Potamousis K."/>
            <person name="Churas C."/>
            <person name="Place M."/>
            <person name="Herschleb J."/>
            <person name="Runnheim R."/>
            <person name="Forrest D."/>
            <person name="Amos-Landgraf J."/>
            <person name="Schwartz D.C."/>
            <person name="Cheng Z."/>
            <person name="Lindblad-Toh K."/>
            <person name="Eichler E.E."/>
            <person name="Ponting C.P."/>
        </authorList>
    </citation>
    <scope>NUCLEOTIDE SEQUENCE [LARGE SCALE GENOMIC DNA]</scope>
    <source>
        <strain evidence="1 3">C57BL/6J</strain>
    </source>
</reference>
<accession>D3Z1L7</accession>
<dbReference type="GeneTree" id="ENSGT00940000163583"/>
<evidence type="ECO:0000313" key="3">
    <source>
        <dbReference type="Proteomes" id="UP000000589"/>
    </source>
</evidence>
<dbReference type="AlphaFoldDB" id="D3Z1L7"/>
<name>D3Z1L7_MOUSE</name>
<reference evidence="1 3" key="2">
    <citation type="journal article" date="2011" name="PLoS Biol.">
        <title>Modernizing reference genome assemblies.</title>
        <authorList>
            <person name="Church D.M."/>
            <person name="Schneider V.A."/>
            <person name="Graves T."/>
            <person name="Auger K."/>
            <person name="Cunningham F."/>
            <person name="Bouk N."/>
            <person name="Chen H.C."/>
            <person name="Agarwala R."/>
            <person name="McLaren W.M."/>
            <person name="Ritchie G.R."/>
            <person name="Albracht D."/>
            <person name="Kremitzki M."/>
            <person name="Rock S."/>
            <person name="Kotkiewicz H."/>
            <person name="Kremitzki C."/>
            <person name="Wollam A."/>
            <person name="Trani L."/>
            <person name="Fulton L."/>
            <person name="Fulton R."/>
            <person name="Matthews L."/>
            <person name="Whitehead S."/>
            <person name="Chow W."/>
            <person name="Torrance J."/>
            <person name="Dunn M."/>
            <person name="Harden G."/>
            <person name="Threadgold G."/>
            <person name="Wood J."/>
            <person name="Collins J."/>
            <person name="Heath P."/>
            <person name="Griffiths G."/>
            <person name="Pelan S."/>
            <person name="Grafham D."/>
            <person name="Eichler E.E."/>
            <person name="Weinstock G."/>
            <person name="Mardis E.R."/>
            <person name="Wilson R.K."/>
            <person name="Howe K."/>
            <person name="Flicek P."/>
            <person name="Hubbard T."/>
        </authorList>
    </citation>
    <scope>NUCLEOTIDE SEQUENCE [LARGE SCALE GENOMIC DNA]</scope>
    <source>
        <strain evidence="1 3">C57BL/6J</strain>
    </source>
</reference>
<protein>
    <submittedName>
        <fullName evidence="1">Collagen, type XXIV, alpha 1</fullName>
    </submittedName>
</protein>
<dbReference type="MGI" id="MGI:1918605">
    <property type="gene designation" value="Col24a1"/>
</dbReference>
<reference evidence="1" key="3">
    <citation type="submission" date="2025-08" db="UniProtKB">
        <authorList>
            <consortium name="Ensembl"/>
        </authorList>
    </citation>
    <scope>IDENTIFICATION</scope>
    <source>
        <strain evidence="1">C57BL/6J</strain>
    </source>
</reference>
<dbReference type="Proteomes" id="UP000000589">
    <property type="component" value="Chromosome 3"/>
</dbReference>
<sequence length="62" mass="7254">MHTNAFRSLQDKAWKGLPHHRNETVSSLYCTMCGVDFCSCTGTRHRYSSATRPWRQRCKIHV</sequence>
<gene>
    <name evidence="1 2" type="primary">Col24a1</name>
</gene>